<dbReference type="SMART" id="SM00493">
    <property type="entry name" value="TOPRIM"/>
    <property type="match status" value="1"/>
</dbReference>
<keyword evidence="5" id="KW-0460">Magnesium</keyword>
<feature type="region of interest" description="Disordered" evidence="13">
    <location>
        <begin position="622"/>
        <end position="689"/>
    </location>
</feature>
<comment type="caution">
    <text evidence="16">The sequence shown here is derived from an EMBL/GenBank/DDBJ whole genome shotgun (WGS) entry which is preliminary data.</text>
</comment>
<dbReference type="CDD" id="cd03362">
    <property type="entry name" value="TOPRIM_TopoIA_TopoIII"/>
    <property type="match status" value="1"/>
</dbReference>
<reference evidence="17" key="1">
    <citation type="journal article" date="2019" name="Int. J. Syst. Evol. Microbiol.">
        <title>The Global Catalogue of Microorganisms (GCM) 10K type strain sequencing project: providing services to taxonomists for standard genome sequencing and annotation.</title>
        <authorList>
            <consortium name="The Broad Institute Genomics Platform"/>
            <consortium name="The Broad Institute Genome Sequencing Center for Infectious Disease"/>
            <person name="Wu L."/>
            <person name="Ma J."/>
        </authorList>
    </citation>
    <scope>NUCLEOTIDE SEQUENCE [LARGE SCALE GENOMIC DNA]</scope>
    <source>
        <strain evidence="17">KCTC 33676</strain>
    </source>
</reference>
<feature type="compositionally biased region" description="Basic residues" evidence="13">
    <location>
        <begin position="630"/>
        <end position="639"/>
    </location>
</feature>
<dbReference type="EMBL" id="JBHUMM010000043">
    <property type="protein sequence ID" value="MFD2673369.1"/>
    <property type="molecule type" value="Genomic_DNA"/>
</dbReference>
<feature type="domain" description="Toprim" evidence="14">
    <location>
        <begin position="4"/>
        <end position="136"/>
    </location>
</feature>
<dbReference type="InterPro" id="IPR000380">
    <property type="entry name" value="Topo_IA"/>
</dbReference>
<evidence type="ECO:0000256" key="13">
    <source>
        <dbReference type="SAM" id="MobiDB-lite"/>
    </source>
</evidence>
<dbReference type="InterPro" id="IPR013826">
    <property type="entry name" value="Topo_IA_cen_sub3"/>
</dbReference>
<evidence type="ECO:0000256" key="6">
    <source>
        <dbReference type="ARBA" id="ARBA00023029"/>
    </source>
</evidence>
<dbReference type="Pfam" id="PF01751">
    <property type="entry name" value="Toprim"/>
    <property type="match status" value="1"/>
</dbReference>
<dbReference type="PROSITE" id="PS50880">
    <property type="entry name" value="TOPRIM"/>
    <property type="match status" value="1"/>
</dbReference>
<dbReference type="InterPro" id="IPR013825">
    <property type="entry name" value="Topo_IA_cen_sub2"/>
</dbReference>
<dbReference type="CDD" id="cd00186">
    <property type="entry name" value="TOP1Ac"/>
    <property type="match status" value="1"/>
</dbReference>
<dbReference type="InterPro" id="IPR006171">
    <property type="entry name" value="TOPRIM_dom"/>
</dbReference>
<evidence type="ECO:0000256" key="5">
    <source>
        <dbReference type="ARBA" id="ARBA00022842"/>
    </source>
</evidence>
<dbReference type="InterPro" id="IPR025589">
    <property type="entry name" value="Toprim_C_rpt"/>
</dbReference>
<keyword evidence="17" id="KW-1185">Reference proteome</keyword>
<keyword evidence="6" id="KW-0799">Topoisomerase</keyword>
<name>A0ABW5REX7_9BACL</name>
<evidence type="ECO:0000259" key="14">
    <source>
        <dbReference type="PROSITE" id="PS50880"/>
    </source>
</evidence>
<keyword evidence="8" id="KW-0413">Isomerase</keyword>
<dbReference type="PRINTS" id="PR00417">
    <property type="entry name" value="PRTPISMRASEI"/>
</dbReference>
<dbReference type="SMART" id="SM00436">
    <property type="entry name" value="TOP1Bc"/>
    <property type="match status" value="1"/>
</dbReference>
<evidence type="ECO:0000259" key="15">
    <source>
        <dbReference type="PROSITE" id="PS52039"/>
    </source>
</evidence>
<dbReference type="Pfam" id="PF13342">
    <property type="entry name" value="Toprim_Crpt"/>
    <property type="match status" value="1"/>
</dbReference>
<keyword evidence="7" id="KW-0238">DNA-binding</keyword>
<dbReference type="NCBIfam" id="NF005829">
    <property type="entry name" value="PRK07726.1"/>
    <property type="match status" value="1"/>
</dbReference>
<evidence type="ECO:0000256" key="3">
    <source>
        <dbReference type="ARBA" id="ARBA00012891"/>
    </source>
</evidence>
<dbReference type="InterPro" id="IPR023406">
    <property type="entry name" value="Topo_IA_AS"/>
</dbReference>
<dbReference type="RefSeq" id="WP_379930936.1">
    <property type="nucleotide sequence ID" value="NZ_JBHUMM010000043.1"/>
</dbReference>
<dbReference type="Gene3D" id="1.10.460.10">
    <property type="entry name" value="Topoisomerase I, domain 2"/>
    <property type="match status" value="1"/>
</dbReference>
<dbReference type="InterPro" id="IPR013824">
    <property type="entry name" value="Topo_IA_cen_sub1"/>
</dbReference>
<protein>
    <recommendedName>
        <fullName evidence="3">DNA topoisomerase</fullName>
        <ecNumber evidence="3">5.6.2.1</ecNumber>
    </recommendedName>
    <alternativeName>
        <fullName evidence="12">Omega-protein</fullName>
    </alternativeName>
    <alternativeName>
        <fullName evidence="11">Relaxing enzyme</fullName>
    </alternativeName>
    <alternativeName>
        <fullName evidence="9">Swivelase</fullName>
    </alternativeName>
    <alternativeName>
        <fullName evidence="10">Untwisting enzyme</fullName>
    </alternativeName>
</protein>
<gene>
    <name evidence="16" type="ORF">ACFSUC_17475</name>
</gene>
<evidence type="ECO:0000256" key="12">
    <source>
        <dbReference type="ARBA" id="ARBA00032877"/>
    </source>
</evidence>
<comment type="catalytic activity">
    <reaction evidence="1">
        <text>ATP-independent breakage of single-stranded DNA, followed by passage and rejoining.</text>
        <dbReference type="EC" id="5.6.2.1"/>
    </reaction>
</comment>
<evidence type="ECO:0000256" key="10">
    <source>
        <dbReference type="ARBA" id="ARBA00031985"/>
    </source>
</evidence>
<dbReference type="NCBIfam" id="TIGR01056">
    <property type="entry name" value="topB"/>
    <property type="match status" value="1"/>
</dbReference>
<dbReference type="InterPro" id="IPR034144">
    <property type="entry name" value="TOPRIM_TopoIII"/>
</dbReference>
<feature type="region of interest" description="Disordered" evidence="13">
    <location>
        <begin position="438"/>
        <end position="494"/>
    </location>
</feature>
<proteinExistence type="inferred from homology"/>
<dbReference type="Gene3D" id="1.10.290.10">
    <property type="entry name" value="Topoisomerase I, domain 4"/>
    <property type="match status" value="1"/>
</dbReference>
<dbReference type="InterPro" id="IPR023405">
    <property type="entry name" value="Topo_IA_core_domain"/>
</dbReference>
<dbReference type="InterPro" id="IPR003602">
    <property type="entry name" value="Topo_IA_DNA-bd_dom"/>
</dbReference>
<comment type="similarity">
    <text evidence="2">Belongs to the type IA topoisomerase family.</text>
</comment>
<dbReference type="PROSITE" id="PS52039">
    <property type="entry name" value="TOPO_IA_2"/>
    <property type="match status" value="1"/>
</dbReference>
<feature type="compositionally biased region" description="Acidic residues" evidence="13">
    <location>
        <begin position="453"/>
        <end position="463"/>
    </location>
</feature>
<dbReference type="PANTHER" id="PTHR11390">
    <property type="entry name" value="PROKARYOTIC DNA TOPOISOMERASE"/>
    <property type="match status" value="1"/>
</dbReference>
<evidence type="ECO:0000256" key="2">
    <source>
        <dbReference type="ARBA" id="ARBA00009446"/>
    </source>
</evidence>
<feature type="compositionally biased region" description="Polar residues" evidence="13">
    <location>
        <begin position="645"/>
        <end position="668"/>
    </location>
</feature>
<dbReference type="PANTHER" id="PTHR11390:SF21">
    <property type="entry name" value="DNA TOPOISOMERASE 3-ALPHA"/>
    <property type="match status" value="1"/>
</dbReference>
<feature type="compositionally biased region" description="Low complexity" evidence="13">
    <location>
        <begin position="669"/>
        <end position="686"/>
    </location>
</feature>
<evidence type="ECO:0000256" key="11">
    <source>
        <dbReference type="ARBA" id="ARBA00032235"/>
    </source>
</evidence>
<dbReference type="Gene3D" id="3.40.50.140">
    <property type="match status" value="1"/>
</dbReference>
<accession>A0ABW5REX7</accession>
<evidence type="ECO:0000256" key="8">
    <source>
        <dbReference type="ARBA" id="ARBA00023235"/>
    </source>
</evidence>
<dbReference type="InterPro" id="IPR005738">
    <property type="entry name" value="TopoIII"/>
</dbReference>
<dbReference type="EC" id="5.6.2.1" evidence="3"/>
<dbReference type="PROSITE" id="PS00396">
    <property type="entry name" value="TOPO_IA_1"/>
    <property type="match status" value="1"/>
</dbReference>
<evidence type="ECO:0000313" key="16">
    <source>
        <dbReference type="EMBL" id="MFD2673369.1"/>
    </source>
</evidence>
<evidence type="ECO:0000256" key="9">
    <source>
        <dbReference type="ARBA" id="ARBA00030003"/>
    </source>
</evidence>
<dbReference type="Pfam" id="PF01131">
    <property type="entry name" value="Topoisom_bac"/>
    <property type="match status" value="1"/>
</dbReference>
<evidence type="ECO:0000313" key="17">
    <source>
        <dbReference type="Proteomes" id="UP001597497"/>
    </source>
</evidence>
<dbReference type="SUPFAM" id="SSF56712">
    <property type="entry name" value="Prokaryotic type I DNA topoisomerase"/>
    <property type="match status" value="1"/>
</dbReference>
<organism evidence="16 17">
    <name type="scientific">Marinicrinis sediminis</name>
    <dbReference type="NCBI Taxonomy" id="1652465"/>
    <lineage>
        <taxon>Bacteria</taxon>
        <taxon>Bacillati</taxon>
        <taxon>Bacillota</taxon>
        <taxon>Bacilli</taxon>
        <taxon>Bacillales</taxon>
        <taxon>Paenibacillaceae</taxon>
    </lineage>
</organism>
<sequence length="775" mass="87143">MPGKTLIIAEKPDMGRNIAAAIEPRARNMRTHIIGQHYIITWAIGHLVTLAEPDKYEDRYKKWRFQDLPIIPDSFQLIPNPKTKDQLKVIKELAKECGEIVNACDAGREGQYIFSLIQRYLRLSHPVKRLWISDLTPETIQQGFAQLRDGSDFDNLTKAARARSEADWLIGMNGSRAFTTKHQVLLSVGRVQTPVLALIYDRQKEIEQFSSKTFFHVQATFRQQDTVYRGLWQGDPLSDRKQAEQIAAKTANKPARIQQYDKQDKREYPFKLYDLTLLQREANAKYGLSAKKTLDLAQSLYEKHKVISYPRTSSNYVTEQNIPEMHKALSALKATDYRPLVEQAKAGIVHVGNKRICNAAKVDDHHAILPTAKKAGALSTDEQKIYDLVVRRFLSQFYPPAQYLMHTVWTEVEKEMFKTTVKEQQELGWKVVYENETRRKAQSKKQSSSTDNDTSEDTEEEETATPFQLNESAPVHSEQTEVKEKQTQPPKPYTEGTLLKAMESAGKQIEDEELRDVMKEAGLGTPATRAATIERLKAVGYVQMKGKRIDITQKGSMTVEVIRGAGIHLLTSPEMTGHWERRLNEIARGKAQDSQFMDKVKEFTTHIIQKVGAQSKVEATAFGEEAGSRGKGKGKRTRSRTTSSPSARKSGQTAATNQSTDQTSRKQTSGGPSSPSSSKSGDHLSPLAPCPRPSCGGTIIQGKKGFGCTHYKRGCRFVIWKKSFNKTLTTAMISRLIEKGSTNKLKFKHEDGTEFQGKLILVDVHTGGLKIDAVD</sequence>
<evidence type="ECO:0000256" key="1">
    <source>
        <dbReference type="ARBA" id="ARBA00000213"/>
    </source>
</evidence>
<feature type="domain" description="Topo IA-type catalytic" evidence="15">
    <location>
        <begin position="153"/>
        <end position="608"/>
    </location>
</feature>
<keyword evidence="4" id="KW-0479">Metal-binding</keyword>
<dbReference type="Gene3D" id="2.70.20.10">
    <property type="entry name" value="Topoisomerase I, domain 3"/>
    <property type="match status" value="1"/>
</dbReference>
<dbReference type="SMART" id="SM00437">
    <property type="entry name" value="TOP1Ac"/>
    <property type="match status" value="1"/>
</dbReference>
<dbReference type="InterPro" id="IPR013497">
    <property type="entry name" value="Topo_IA_cen"/>
</dbReference>
<dbReference type="InterPro" id="IPR003601">
    <property type="entry name" value="Topo_IA_2"/>
</dbReference>
<evidence type="ECO:0000256" key="4">
    <source>
        <dbReference type="ARBA" id="ARBA00022723"/>
    </source>
</evidence>
<dbReference type="Proteomes" id="UP001597497">
    <property type="component" value="Unassembled WGS sequence"/>
</dbReference>
<evidence type="ECO:0000256" key="7">
    <source>
        <dbReference type="ARBA" id="ARBA00023125"/>
    </source>
</evidence>